<reference evidence="2" key="2">
    <citation type="submission" date="2025-09" db="UniProtKB">
        <authorList>
            <consortium name="Ensembl"/>
        </authorList>
    </citation>
    <scope>IDENTIFICATION</scope>
</reference>
<accession>A0A3Q2E9I7</accession>
<sequence length="128" mass="14540">MCKPHNGFRQLEICHYGQVKDLLLLHDHNTVLPDYGRIQPLSEALGDLYKEFNSLKERLVQLTARFEDVEKFVDNVRSGGKRAAQSREFQTSRWMTGHEGAAESGGPPAGRKTRVVVRRIQKLVGSQH</sequence>
<feature type="region of interest" description="Disordered" evidence="1">
    <location>
        <begin position="80"/>
        <end position="112"/>
    </location>
</feature>
<keyword evidence="3" id="KW-1185">Reference proteome</keyword>
<organism evidence="2 3">
    <name type="scientific">Cyprinodon variegatus</name>
    <name type="common">Sheepshead minnow</name>
    <dbReference type="NCBI Taxonomy" id="28743"/>
    <lineage>
        <taxon>Eukaryota</taxon>
        <taxon>Metazoa</taxon>
        <taxon>Chordata</taxon>
        <taxon>Craniata</taxon>
        <taxon>Vertebrata</taxon>
        <taxon>Euteleostomi</taxon>
        <taxon>Actinopterygii</taxon>
        <taxon>Neopterygii</taxon>
        <taxon>Teleostei</taxon>
        <taxon>Neoteleostei</taxon>
        <taxon>Acanthomorphata</taxon>
        <taxon>Ovalentaria</taxon>
        <taxon>Atherinomorphae</taxon>
        <taxon>Cyprinodontiformes</taxon>
        <taxon>Cyprinodontidae</taxon>
        <taxon>Cyprinodon</taxon>
    </lineage>
</organism>
<dbReference type="Proteomes" id="UP000265020">
    <property type="component" value="Unassembled WGS sequence"/>
</dbReference>
<dbReference type="PANTHER" id="PTHR41693">
    <property type="entry name" value="HEME-BINDING PROTEIN 1"/>
    <property type="match status" value="1"/>
</dbReference>
<evidence type="ECO:0000256" key="1">
    <source>
        <dbReference type="SAM" id="MobiDB-lite"/>
    </source>
</evidence>
<dbReference type="Ensembl" id="ENSCVAT00000021381.1">
    <property type="protein sequence ID" value="ENSCVAP00000028921.1"/>
    <property type="gene ID" value="ENSCVAG00000016293.1"/>
</dbReference>
<dbReference type="AlphaFoldDB" id="A0A3Q2E9I7"/>
<name>A0A3Q2E9I7_CYPVA</name>
<dbReference type="PANTHER" id="PTHR41693:SF2">
    <property type="entry name" value="BIOGENESIS OF LYSOSOME-RELATED ORGANELLES COMPLEX 1 SUBUNIT 2"/>
    <property type="match status" value="1"/>
</dbReference>
<feature type="compositionally biased region" description="Low complexity" evidence="1">
    <location>
        <begin position="97"/>
        <end position="110"/>
    </location>
</feature>
<protein>
    <submittedName>
        <fullName evidence="2">Uncharacterized protein</fullName>
    </submittedName>
</protein>
<evidence type="ECO:0000313" key="3">
    <source>
        <dbReference type="Proteomes" id="UP000265020"/>
    </source>
</evidence>
<reference evidence="2" key="1">
    <citation type="submission" date="2025-08" db="UniProtKB">
        <authorList>
            <consortium name="Ensembl"/>
        </authorList>
    </citation>
    <scope>IDENTIFICATION</scope>
</reference>
<evidence type="ECO:0000313" key="2">
    <source>
        <dbReference type="Ensembl" id="ENSCVAP00000028921.1"/>
    </source>
</evidence>
<dbReference type="GeneTree" id="ENSGT00940000178574"/>
<proteinExistence type="predicted"/>